<sequence length="77" mass="9281">MEHIVKMENNHGKMRPYKSIYDEILAKATSSQYGYTDEQVKTVLKYMYQRYASCFGDDESYYKAWLVEDWIWICLCT</sequence>
<dbReference type="Proteomes" id="UP000624404">
    <property type="component" value="Unassembled WGS sequence"/>
</dbReference>
<gene>
    <name evidence="1" type="ORF">SCLTRI_LOCUS1903</name>
</gene>
<reference evidence="1" key="1">
    <citation type="submission" date="2020-10" db="EMBL/GenBank/DDBJ databases">
        <authorList>
            <person name="Kusch S."/>
        </authorList>
    </citation>
    <scope>NUCLEOTIDE SEQUENCE</scope>
    <source>
        <strain evidence="1">SwB9</strain>
    </source>
</reference>
<keyword evidence="2" id="KW-1185">Reference proteome</keyword>
<dbReference type="EMBL" id="CAJHIA010000007">
    <property type="protein sequence ID" value="CAD6442111.1"/>
    <property type="molecule type" value="Genomic_DNA"/>
</dbReference>
<dbReference type="OrthoDB" id="3532476at2759"/>
<evidence type="ECO:0000313" key="1">
    <source>
        <dbReference type="EMBL" id="CAD6442111.1"/>
    </source>
</evidence>
<proteinExistence type="predicted"/>
<name>A0A8H2ZLE8_9HELO</name>
<accession>A0A8H2ZLE8</accession>
<protein>
    <submittedName>
        <fullName evidence="1">6d81b0ee-a0ba-4540-b30c-00aa388b3cb3</fullName>
    </submittedName>
</protein>
<dbReference type="AlphaFoldDB" id="A0A8H2ZLE8"/>
<evidence type="ECO:0000313" key="2">
    <source>
        <dbReference type="Proteomes" id="UP000624404"/>
    </source>
</evidence>
<organism evidence="1 2">
    <name type="scientific">Sclerotinia trifoliorum</name>
    <dbReference type="NCBI Taxonomy" id="28548"/>
    <lineage>
        <taxon>Eukaryota</taxon>
        <taxon>Fungi</taxon>
        <taxon>Dikarya</taxon>
        <taxon>Ascomycota</taxon>
        <taxon>Pezizomycotina</taxon>
        <taxon>Leotiomycetes</taxon>
        <taxon>Helotiales</taxon>
        <taxon>Sclerotiniaceae</taxon>
        <taxon>Sclerotinia</taxon>
    </lineage>
</organism>
<comment type="caution">
    <text evidence="1">The sequence shown here is derived from an EMBL/GenBank/DDBJ whole genome shotgun (WGS) entry which is preliminary data.</text>
</comment>